<dbReference type="EMBL" id="QSFX01000002">
    <property type="protein sequence ID" value="RHA91337.1"/>
    <property type="molecule type" value="Genomic_DNA"/>
</dbReference>
<evidence type="ECO:0000313" key="1">
    <source>
        <dbReference type="EMBL" id="RHA91337.1"/>
    </source>
</evidence>
<accession>A0A3R6EAM6</accession>
<evidence type="ECO:0000313" key="2">
    <source>
        <dbReference type="Proteomes" id="UP000283492"/>
    </source>
</evidence>
<proteinExistence type="predicted"/>
<gene>
    <name evidence="1" type="ORF">DW914_02785</name>
</gene>
<sequence>MKEFKKIFKKVNGIEILKQYCMAHVILFSLLETAILGLSRKSLEIVRLAVDNRIYCKLKKKYKGFISEYQQKEDTKNVLHEHSDIVWVCWFQGMEHAPKMVQYCFESLKSNLRDKRIILITEDNYKEYVQFPEYILEKYEKGCFSKTHLSDLLRLELLIKYGGTWIDATVWCSSPIYPDYLFDADFFMFQNLKPGLDGQCTAVSSWFITSCSNNQMLMLERALLYEYWKENTKLVHYYLFHMFFQMVIEAYPDEWNKVVPFSNATPHILLLRLFEEYDEAIANAVKEMTSFHKLTYKFEESDTTIKNTFYQVLFGVQE</sequence>
<dbReference type="InterPro" id="IPR029044">
    <property type="entry name" value="Nucleotide-diphossugar_trans"/>
</dbReference>
<comment type="caution">
    <text evidence="1">The sequence shown here is derived from an EMBL/GenBank/DDBJ whole genome shotgun (WGS) entry which is preliminary data.</text>
</comment>
<organism evidence="1 2">
    <name type="scientific">Roseburia inulinivorans</name>
    <dbReference type="NCBI Taxonomy" id="360807"/>
    <lineage>
        <taxon>Bacteria</taxon>
        <taxon>Bacillati</taxon>
        <taxon>Bacillota</taxon>
        <taxon>Clostridia</taxon>
        <taxon>Lachnospirales</taxon>
        <taxon>Lachnospiraceae</taxon>
        <taxon>Roseburia</taxon>
    </lineage>
</organism>
<dbReference type="InterPro" id="IPR008441">
    <property type="entry name" value="AfumC-like_glycosyl_Trfase"/>
</dbReference>
<dbReference type="Proteomes" id="UP000283492">
    <property type="component" value="Unassembled WGS sequence"/>
</dbReference>
<dbReference type="Gene3D" id="3.90.550.20">
    <property type="match status" value="1"/>
</dbReference>
<protein>
    <submittedName>
        <fullName evidence="1">Capsular biosynthesis protein</fullName>
    </submittedName>
</protein>
<dbReference type="SUPFAM" id="SSF53448">
    <property type="entry name" value="Nucleotide-diphospho-sugar transferases"/>
    <property type="match status" value="1"/>
</dbReference>
<name>A0A3R6EAM6_9FIRM</name>
<dbReference type="AlphaFoldDB" id="A0A3R6EAM6"/>
<dbReference type="GO" id="GO:0016757">
    <property type="term" value="F:glycosyltransferase activity"/>
    <property type="evidence" value="ECO:0007669"/>
    <property type="project" value="InterPro"/>
</dbReference>
<dbReference type="Pfam" id="PF05704">
    <property type="entry name" value="Caps_synth"/>
    <property type="match status" value="1"/>
</dbReference>
<reference evidence="1 2" key="1">
    <citation type="submission" date="2018-08" db="EMBL/GenBank/DDBJ databases">
        <title>A genome reference for cultivated species of the human gut microbiota.</title>
        <authorList>
            <person name="Zou Y."/>
            <person name="Xue W."/>
            <person name="Luo G."/>
        </authorList>
    </citation>
    <scope>NUCLEOTIDE SEQUENCE [LARGE SCALE GENOMIC DNA]</scope>
    <source>
        <strain evidence="1 2">AM42-1AC</strain>
    </source>
</reference>